<dbReference type="GO" id="GO:0003700">
    <property type="term" value="F:DNA-binding transcription factor activity"/>
    <property type="evidence" value="ECO:0007669"/>
    <property type="project" value="InterPro"/>
</dbReference>
<dbReference type="Pfam" id="PF02311">
    <property type="entry name" value="AraC_binding"/>
    <property type="match status" value="1"/>
</dbReference>
<dbReference type="Proteomes" id="UP000193834">
    <property type="component" value="Unassembled WGS sequence"/>
</dbReference>
<dbReference type="Gene3D" id="2.60.120.10">
    <property type="entry name" value="Jelly Rolls"/>
    <property type="match status" value="1"/>
</dbReference>
<keyword evidence="6" id="KW-1185">Reference proteome</keyword>
<dbReference type="PANTHER" id="PTHR43280:SF2">
    <property type="entry name" value="HTH-TYPE TRANSCRIPTIONAL REGULATOR EXSA"/>
    <property type="match status" value="1"/>
</dbReference>
<name>A0A1X7K5W5_9BACL</name>
<dbReference type="EMBL" id="FXAZ01000002">
    <property type="protein sequence ID" value="SMG35717.1"/>
    <property type="molecule type" value="Genomic_DNA"/>
</dbReference>
<dbReference type="SUPFAM" id="SSF51215">
    <property type="entry name" value="Regulatory protein AraC"/>
    <property type="match status" value="1"/>
</dbReference>
<evidence type="ECO:0000256" key="1">
    <source>
        <dbReference type="ARBA" id="ARBA00023015"/>
    </source>
</evidence>
<evidence type="ECO:0000256" key="3">
    <source>
        <dbReference type="ARBA" id="ARBA00023163"/>
    </source>
</evidence>
<keyword evidence="3" id="KW-0804">Transcription</keyword>
<protein>
    <submittedName>
        <fullName evidence="5">AraC-type DNA-binding protein</fullName>
    </submittedName>
</protein>
<feature type="domain" description="HTH araC/xylS-type" evidence="4">
    <location>
        <begin position="192"/>
        <end position="290"/>
    </location>
</feature>
<evidence type="ECO:0000313" key="5">
    <source>
        <dbReference type="EMBL" id="SMG35717.1"/>
    </source>
</evidence>
<sequence length="313" mass="36350">MKSVDQPIVYQEPIIYQNQALCLKVWRFIQEKSFQHHQMSWHFHPEIELILIEEGEQIAMTPDATYILKPQDIVLFGSSELHRTNMQGNTPLKYIVLHLDLKPYFNPATMMYYGHFSELSEPLSRMNRILARREARLEVGALITKIHEEVMMQQRGYELAVSAWVQQLLLTLYRHDHEMEAALPKLDTKLMEPVLAYIDAHLSETLDMRHVASVAGMSYSYFSKVFKKNLGTTFIDYVNRKRIAMAERLLVTKESTIEEIASDVGISNMAHFYELFKRFNGCTPKQYAEKMLSLDNKRDRAALSKDTASTIPL</sequence>
<dbReference type="SUPFAM" id="SSF46689">
    <property type="entry name" value="Homeodomain-like"/>
    <property type="match status" value="2"/>
</dbReference>
<organism evidence="5 6">
    <name type="scientific">Paenibacillus aquistagni</name>
    <dbReference type="NCBI Taxonomy" id="1852522"/>
    <lineage>
        <taxon>Bacteria</taxon>
        <taxon>Bacillati</taxon>
        <taxon>Bacillota</taxon>
        <taxon>Bacilli</taxon>
        <taxon>Bacillales</taxon>
        <taxon>Paenibacillaceae</taxon>
        <taxon>Paenibacillus</taxon>
    </lineage>
</organism>
<dbReference type="InterPro" id="IPR018060">
    <property type="entry name" value="HTH_AraC"/>
</dbReference>
<dbReference type="AlphaFoldDB" id="A0A1X7K5W5"/>
<dbReference type="PANTHER" id="PTHR43280">
    <property type="entry name" value="ARAC-FAMILY TRANSCRIPTIONAL REGULATOR"/>
    <property type="match status" value="1"/>
</dbReference>
<evidence type="ECO:0000259" key="4">
    <source>
        <dbReference type="PROSITE" id="PS01124"/>
    </source>
</evidence>
<accession>A0A1X7K5W5</accession>
<dbReference type="RefSeq" id="WP_097676010.1">
    <property type="nucleotide sequence ID" value="NZ_FXAZ01000002.1"/>
</dbReference>
<dbReference type="Pfam" id="PF12833">
    <property type="entry name" value="HTH_18"/>
    <property type="match status" value="1"/>
</dbReference>
<dbReference type="STRING" id="1852522.SAMN06295960_2049"/>
<dbReference type="OrthoDB" id="288481at2"/>
<reference evidence="5 6" key="1">
    <citation type="submission" date="2017-04" db="EMBL/GenBank/DDBJ databases">
        <authorList>
            <person name="Afonso C.L."/>
            <person name="Miller P.J."/>
            <person name="Scott M.A."/>
            <person name="Spackman E."/>
            <person name="Goraichik I."/>
            <person name="Dimitrov K.M."/>
            <person name="Suarez D.L."/>
            <person name="Swayne D.E."/>
        </authorList>
    </citation>
    <scope>NUCLEOTIDE SEQUENCE [LARGE SCALE GENOMIC DNA]</scope>
    <source>
        <strain evidence="5 6">11</strain>
    </source>
</reference>
<dbReference type="InterPro" id="IPR037923">
    <property type="entry name" value="HTH-like"/>
</dbReference>
<keyword evidence="1" id="KW-0805">Transcription regulation</keyword>
<dbReference type="InterPro" id="IPR014710">
    <property type="entry name" value="RmlC-like_jellyroll"/>
</dbReference>
<dbReference type="SMART" id="SM00342">
    <property type="entry name" value="HTH_ARAC"/>
    <property type="match status" value="1"/>
</dbReference>
<dbReference type="InterPro" id="IPR009057">
    <property type="entry name" value="Homeodomain-like_sf"/>
</dbReference>
<evidence type="ECO:0000256" key="2">
    <source>
        <dbReference type="ARBA" id="ARBA00023125"/>
    </source>
</evidence>
<dbReference type="InterPro" id="IPR018062">
    <property type="entry name" value="HTH_AraC-typ_CS"/>
</dbReference>
<dbReference type="GO" id="GO:0043565">
    <property type="term" value="F:sequence-specific DNA binding"/>
    <property type="evidence" value="ECO:0007669"/>
    <property type="project" value="InterPro"/>
</dbReference>
<gene>
    <name evidence="5" type="ORF">SAMN06295960_2049</name>
</gene>
<dbReference type="Gene3D" id="1.10.10.60">
    <property type="entry name" value="Homeodomain-like"/>
    <property type="match status" value="2"/>
</dbReference>
<keyword evidence="2 5" id="KW-0238">DNA-binding</keyword>
<dbReference type="PROSITE" id="PS01124">
    <property type="entry name" value="HTH_ARAC_FAMILY_2"/>
    <property type="match status" value="1"/>
</dbReference>
<proteinExistence type="predicted"/>
<dbReference type="InterPro" id="IPR003313">
    <property type="entry name" value="AraC-bd"/>
</dbReference>
<evidence type="ECO:0000313" key="6">
    <source>
        <dbReference type="Proteomes" id="UP000193834"/>
    </source>
</evidence>
<dbReference type="PROSITE" id="PS00041">
    <property type="entry name" value="HTH_ARAC_FAMILY_1"/>
    <property type="match status" value="1"/>
</dbReference>